<dbReference type="PANTHER" id="PTHR39313:SF1">
    <property type="entry name" value="IM:7138239"/>
    <property type="match status" value="1"/>
</dbReference>
<evidence type="ECO:0000313" key="3">
    <source>
        <dbReference type="Proteomes" id="UP000250572"/>
    </source>
</evidence>
<sequence length="472" mass="53002">MDRSRSETANQSQEEGLSARAASVSLTHHVLDCRENLRKHQLAFKVRQAPPGGDSSEQLPSAGILHHQVKPLEGFHHLVQTHYVGMGKPLHAVAYSFHQTANDTFFFLRLGVVAVTRGQGRQRKPLEEMSSGLSVTDPVTQTDTDRDSRQMSAHRQPLQHRDWTPGIIVTYKLLAHATVSKHIVHRNLFTERVCCKRQSHFVYIGQGSPVSVDVGICRSRCGVAIRSSHEARQQEYSKYSSMLEFLRSKKMRTHGPAAPGISEPLTRLPSCGANQMCEPTGMRVERLLLFEGPREVEVIEECHCEVKLTQCIRVPALRTYYLETPYETVIDVGGCSRSKGTPEGFFCVPTKFDSALLETPNKVDVVQTVSACELKESCYRVPHVEYYYETVQHADGLKEERLKEVDVGRCSGGCTTGSRCLLRNPFDLGKCLLWSDRESSSCVPQGYESHSFINQHEQLRTLLSITSCRCQN</sequence>
<organism evidence="2 3">
    <name type="scientific">Gambusia affinis</name>
    <name type="common">Western mosquitofish</name>
    <name type="synonym">Heterandria affinis</name>
    <dbReference type="NCBI Taxonomy" id="33528"/>
    <lineage>
        <taxon>Eukaryota</taxon>
        <taxon>Metazoa</taxon>
        <taxon>Chordata</taxon>
        <taxon>Craniata</taxon>
        <taxon>Vertebrata</taxon>
        <taxon>Euteleostomi</taxon>
        <taxon>Actinopterygii</taxon>
        <taxon>Neopterygii</taxon>
        <taxon>Teleostei</taxon>
        <taxon>Neoteleostei</taxon>
        <taxon>Acanthomorphata</taxon>
        <taxon>Ovalentaria</taxon>
        <taxon>Atherinomorphae</taxon>
        <taxon>Cyprinodontiformes</taxon>
        <taxon>Poeciliidae</taxon>
        <taxon>Poeciliinae</taxon>
        <taxon>Gambusia</taxon>
    </lineage>
</organism>
<evidence type="ECO:0008006" key="4">
    <source>
        <dbReference type="Google" id="ProtNLM"/>
    </source>
</evidence>
<evidence type="ECO:0000256" key="1">
    <source>
        <dbReference type="SAM" id="MobiDB-lite"/>
    </source>
</evidence>
<protein>
    <recommendedName>
        <fullName evidence="4">Im:7138239</fullName>
    </recommendedName>
</protein>
<proteinExistence type="predicted"/>
<accession>A0A315W561</accession>
<dbReference type="Proteomes" id="UP000250572">
    <property type="component" value="Unassembled WGS sequence"/>
</dbReference>
<feature type="compositionally biased region" description="Polar residues" evidence="1">
    <location>
        <begin position="131"/>
        <end position="142"/>
    </location>
</feature>
<dbReference type="EMBL" id="NHOQ01000466">
    <property type="protein sequence ID" value="PWA30005.1"/>
    <property type="molecule type" value="Genomic_DNA"/>
</dbReference>
<feature type="region of interest" description="Disordered" evidence="1">
    <location>
        <begin position="1"/>
        <end position="20"/>
    </location>
</feature>
<dbReference type="PANTHER" id="PTHR39313">
    <property type="entry name" value="IM:7138239"/>
    <property type="match status" value="1"/>
</dbReference>
<feature type="region of interest" description="Disordered" evidence="1">
    <location>
        <begin position="122"/>
        <end position="157"/>
    </location>
</feature>
<dbReference type="AlphaFoldDB" id="A0A315W561"/>
<keyword evidence="3" id="KW-1185">Reference proteome</keyword>
<name>A0A315W561_GAMAF</name>
<comment type="caution">
    <text evidence="2">The sequence shown here is derived from an EMBL/GenBank/DDBJ whole genome shotgun (WGS) entry which is preliminary data.</text>
</comment>
<dbReference type="STRING" id="33528.ENSGAFP00000029860"/>
<reference evidence="2 3" key="1">
    <citation type="journal article" date="2018" name="G3 (Bethesda)">
        <title>A High-Quality Reference Genome for the Invasive Mosquitofish Gambusia affinis Using a Chicago Library.</title>
        <authorList>
            <person name="Hoffberg S.L."/>
            <person name="Troendle N.J."/>
            <person name="Glenn T.C."/>
            <person name="Mahmud O."/>
            <person name="Louha S."/>
            <person name="Chalopin D."/>
            <person name="Bennetzen J.L."/>
            <person name="Mauricio R."/>
        </authorList>
    </citation>
    <scope>NUCLEOTIDE SEQUENCE [LARGE SCALE GENOMIC DNA]</scope>
    <source>
        <strain evidence="2">NE01/NJP1002.9</strain>
        <tissue evidence="2">Muscle</tissue>
    </source>
</reference>
<gene>
    <name evidence="2" type="ORF">CCH79_00009623</name>
</gene>
<evidence type="ECO:0000313" key="2">
    <source>
        <dbReference type="EMBL" id="PWA30005.1"/>
    </source>
</evidence>